<dbReference type="AlphaFoldDB" id="A0A0D7AVW3"/>
<dbReference type="EMBL" id="KN880950">
    <property type="protein sequence ID" value="KIY61416.1"/>
    <property type="molecule type" value="Genomic_DNA"/>
</dbReference>
<reference evidence="1 2" key="1">
    <citation type="journal article" date="2015" name="Fungal Genet. Biol.">
        <title>Evolution of novel wood decay mechanisms in Agaricales revealed by the genome sequences of Fistulina hepatica and Cylindrobasidium torrendii.</title>
        <authorList>
            <person name="Floudas D."/>
            <person name="Held B.W."/>
            <person name="Riley R."/>
            <person name="Nagy L.G."/>
            <person name="Koehler G."/>
            <person name="Ransdell A.S."/>
            <person name="Younus H."/>
            <person name="Chow J."/>
            <person name="Chiniquy J."/>
            <person name="Lipzen A."/>
            <person name="Tritt A."/>
            <person name="Sun H."/>
            <person name="Haridas S."/>
            <person name="LaButti K."/>
            <person name="Ohm R.A."/>
            <person name="Kues U."/>
            <person name="Blanchette R.A."/>
            <person name="Grigoriev I.V."/>
            <person name="Minto R.E."/>
            <person name="Hibbett D.S."/>
        </authorList>
    </citation>
    <scope>NUCLEOTIDE SEQUENCE [LARGE SCALE GENOMIC DNA]</scope>
    <source>
        <strain evidence="1 2">FP15055 ss-10</strain>
    </source>
</reference>
<keyword evidence="2" id="KW-1185">Reference proteome</keyword>
<protein>
    <submittedName>
        <fullName evidence="1">Uncharacterized protein</fullName>
    </submittedName>
</protein>
<name>A0A0D7AVW3_9AGAR</name>
<evidence type="ECO:0000313" key="1">
    <source>
        <dbReference type="EMBL" id="KIY61416.1"/>
    </source>
</evidence>
<evidence type="ECO:0000313" key="2">
    <source>
        <dbReference type="Proteomes" id="UP000054007"/>
    </source>
</evidence>
<gene>
    <name evidence="1" type="ORF">CYLTODRAFT_225842</name>
</gene>
<sequence length="150" mass="17127">MDRCGRDRRSCDAWAGMGGFALRDVFCNVASVTLVTKQPWERGIGLNTEVKDRTGVASRTGMFVRWAENGKRTSLNITFDPAHPVVRLSSYSPLVFAIPPQRLERRRGARRERRIRQRESLGRFRGGWLTCGWACLARRSLWCSVSYVGY</sequence>
<organism evidence="1 2">
    <name type="scientific">Cylindrobasidium torrendii FP15055 ss-10</name>
    <dbReference type="NCBI Taxonomy" id="1314674"/>
    <lineage>
        <taxon>Eukaryota</taxon>
        <taxon>Fungi</taxon>
        <taxon>Dikarya</taxon>
        <taxon>Basidiomycota</taxon>
        <taxon>Agaricomycotina</taxon>
        <taxon>Agaricomycetes</taxon>
        <taxon>Agaricomycetidae</taxon>
        <taxon>Agaricales</taxon>
        <taxon>Marasmiineae</taxon>
        <taxon>Physalacriaceae</taxon>
        <taxon>Cylindrobasidium</taxon>
    </lineage>
</organism>
<dbReference type="Proteomes" id="UP000054007">
    <property type="component" value="Unassembled WGS sequence"/>
</dbReference>
<proteinExistence type="predicted"/>
<accession>A0A0D7AVW3</accession>